<gene>
    <name evidence="1" type="ORF">GCM10023173_11200</name>
</gene>
<dbReference type="EMBL" id="BAABGR010000013">
    <property type="protein sequence ID" value="GAA4514516.1"/>
    <property type="molecule type" value="Genomic_DNA"/>
</dbReference>
<sequence>MRNIGIYILLLVCFFLSSCKKDSATLSDEISFRTIIVYIAAKNNLSSEAYVNIEQLETNIEDVDGNLLVYANLPNTTPVLYHISNKKGHRKTLKVKEYEYHNSADPMVMKRVITDAMERFPSQSYGLILWSHATGWIPPTAGKIKLKSFGDDQGNEMDIKELKNALPNNLDFILFDACSMASVEVLYEIKDKAKHFIVSPGEVVSNGMPYNKIVNDLFTPDISAYTTIAKKYYEHYNSLSGNFQSATVSVIQASKLQNLADKTKEILLSQKPQHADFKRSEIQRMDFDPSNPLIAFDFLDFIEVNYNNSAQLNYLKEILNQTILYKANTPKFNGITIYKNSGLTCYIPHADNEQNVHEYYRTLSWYQASGFNILF</sequence>
<keyword evidence="2" id="KW-1185">Reference proteome</keyword>
<dbReference type="Gene3D" id="3.40.50.11970">
    <property type="match status" value="1"/>
</dbReference>
<evidence type="ECO:0000313" key="2">
    <source>
        <dbReference type="Proteomes" id="UP001500394"/>
    </source>
</evidence>
<accession>A0ABP8R002</accession>
<evidence type="ECO:0000313" key="1">
    <source>
        <dbReference type="EMBL" id="GAA4514516.1"/>
    </source>
</evidence>
<reference evidence="2" key="1">
    <citation type="journal article" date="2019" name="Int. J. Syst. Evol. Microbiol.">
        <title>The Global Catalogue of Microorganisms (GCM) 10K type strain sequencing project: providing services to taxonomists for standard genome sequencing and annotation.</title>
        <authorList>
            <consortium name="The Broad Institute Genomics Platform"/>
            <consortium name="The Broad Institute Genome Sequencing Center for Infectious Disease"/>
            <person name="Wu L."/>
            <person name="Ma J."/>
        </authorList>
    </citation>
    <scope>NUCLEOTIDE SEQUENCE [LARGE SCALE GENOMIC DNA]</scope>
    <source>
        <strain evidence="2">JCM 17858</strain>
    </source>
</reference>
<name>A0ABP8R002_9SPHI</name>
<dbReference type="InterPro" id="IPR005077">
    <property type="entry name" value="Peptidase_C11"/>
</dbReference>
<protein>
    <submittedName>
        <fullName evidence="1">Clostripain-related cysteine peptidase</fullName>
    </submittedName>
</protein>
<dbReference type="Pfam" id="PF03415">
    <property type="entry name" value="Peptidase_C11"/>
    <property type="match status" value="1"/>
</dbReference>
<dbReference type="PANTHER" id="PTHR37835">
    <property type="entry name" value="ALPHA-CLOSTRIPAIN"/>
    <property type="match status" value="1"/>
</dbReference>
<proteinExistence type="predicted"/>
<dbReference type="PROSITE" id="PS51257">
    <property type="entry name" value="PROKAR_LIPOPROTEIN"/>
    <property type="match status" value="1"/>
</dbReference>
<dbReference type="PANTHER" id="PTHR37835:SF1">
    <property type="entry name" value="ALPHA-CLOSTRIPAIN"/>
    <property type="match status" value="1"/>
</dbReference>
<comment type="caution">
    <text evidence="1">The sequence shown here is derived from an EMBL/GenBank/DDBJ whole genome shotgun (WGS) entry which is preliminary data.</text>
</comment>
<organism evidence="1 2">
    <name type="scientific">Sphingobacterium thermophilum</name>
    <dbReference type="NCBI Taxonomy" id="768534"/>
    <lineage>
        <taxon>Bacteria</taxon>
        <taxon>Pseudomonadati</taxon>
        <taxon>Bacteroidota</taxon>
        <taxon>Sphingobacteriia</taxon>
        <taxon>Sphingobacteriales</taxon>
        <taxon>Sphingobacteriaceae</taxon>
        <taxon>Sphingobacterium</taxon>
    </lineage>
</organism>
<dbReference type="Proteomes" id="UP001500394">
    <property type="component" value="Unassembled WGS sequence"/>
</dbReference>
<dbReference type="RefSeq" id="WP_345065902.1">
    <property type="nucleotide sequence ID" value="NZ_BAABGR010000013.1"/>
</dbReference>